<dbReference type="AlphaFoldDB" id="A0A818NU82"/>
<accession>A0A818NU82</accession>
<protein>
    <recommendedName>
        <fullName evidence="2">ubiquitinyl hydrolase 1</fullName>
        <ecNumber evidence="2">3.4.19.12</ecNumber>
    </recommendedName>
</protein>
<dbReference type="PANTHER" id="PTHR21646">
    <property type="entry name" value="UBIQUITIN CARBOXYL-TERMINAL HYDROLASE"/>
    <property type="match status" value="1"/>
</dbReference>
<name>A0A818NU82_9BILA</name>
<evidence type="ECO:0000259" key="3">
    <source>
        <dbReference type="PROSITE" id="PS50235"/>
    </source>
</evidence>
<dbReference type="Gene3D" id="3.90.70.10">
    <property type="entry name" value="Cysteine proteinases"/>
    <property type="match status" value="1"/>
</dbReference>
<dbReference type="EC" id="3.4.19.12" evidence="2"/>
<comment type="catalytic activity">
    <reaction evidence="1">
        <text>Thiol-dependent hydrolysis of ester, thioester, amide, peptide and isopeptide bonds formed by the C-terminal Gly of ubiquitin (a 76-residue protein attached to proteins as an intracellular targeting signal).</text>
        <dbReference type="EC" id="3.4.19.12"/>
    </reaction>
</comment>
<organism evidence="4 5">
    <name type="scientific">Rotaria socialis</name>
    <dbReference type="NCBI Taxonomy" id="392032"/>
    <lineage>
        <taxon>Eukaryota</taxon>
        <taxon>Metazoa</taxon>
        <taxon>Spiralia</taxon>
        <taxon>Gnathifera</taxon>
        <taxon>Rotifera</taxon>
        <taxon>Eurotatoria</taxon>
        <taxon>Bdelloidea</taxon>
        <taxon>Philodinida</taxon>
        <taxon>Philodinidae</taxon>
        <taxon>Rotaria</taxon>
    </lineage>
</organism>
<dbReference type="InterPro" id="IPR050185">
    <property type="entry name" value="Ub_carboxyl-term_hydrolase"/>
</dbReference>
<dbReference type="EMBL" id="CAJNYU010002900">
    <property type="protein sequence ID" value="CAF3610200.1"/>
    <property type="molecule type" value="Genomic_DNA"/>
</dbReference>
<sequence>MDSGVQTRSQQKPSTTLLDCFKHFTKREVLSDDDLWKCPKCAMLKKATKKIDLWLLPKILIVQLKRFNYTRYYRDKIDLRIDCPINLDLSQYVLNPAEKAKGKYSLIAVSNHMGGLGGGHYTAYAKNSHDKKWHIFDDSYVSEANETDVVGKAAYVLIYQQQ</sequence>
<evidence type="ECO:0000313" key="5">
    <source>
        <dbReference type="Proteomes" id="UP000663869"/>
    </source>
</evidence>
<evidence type="ECO:0000256" key="2">
    <source>
        <dbReference type="ARBA" id="ARBA00012759"/>
    </source>
</evidence>
<dbReference type="GO" id="GO:0016579">
    <property type="term" value="P:protein deubiquitination"/>
    <property type="evidence" value="ECO:0007669"/>
    <property type="project" value="InterPro"/>
</dbReference>
<dbReference type="CDD" id="cd02674">
    <property type="entry name" value="Peptidase_C19R"/>
    <property type="match status" value="1"/>
</dbReference>
<comment type="caution">
    <text evidence="4">The sequence shown here is derived from an EMBL/GenBank/DDBJ whole genome shotgun (WGS) entry which is preliminary data.</text>
</comment>
<evidence type="ECO:0000313" key="4">
    <source>
        <dbReference type="EMBL" id="CAF3610200.1"/>
    </source>
</evidence>
<gene>
    <name evidence="4" type="ORF">FME351_LOCUS22406</name>
</gene>
<feature type="domain" description="USP" evidence="3">
    <location>
        <begin position="1"/>
        <end position="162"/>
    </location>
</feature>
<reference evidence="4" key="1">
    <citation type="submission" date="2021-02" db="EMBL/GenBank/DDBJ databases">
        <authorList>
            <person name="Nowell W R."/>
        </authorList>
    </citation>
    <scope>NUCLEOTIDE SEQUENCE</scope>
</reference>
<dbReference type="SUPFAM" id="SSF54001">
    <property type="entry name" value="Cysteine proteinases"/>
    <property type="match status" value="1"/>
</dbReference>
<dbReference type="InterPro" id="IPR018200">
    <property type="entry name" value="USP_CS"/>
</dbReference>
<dbReference type="InterPro" id="IPR001394">
    <property type="entry name" value="Peptidase_C19_UCH"/>
</dbReference>
<dbReference type="GO" id="GO:0004843">
    <property type="term" value="F:cysteine-type deubiquitinase activity"/>
    <property type="evidence" value="ECO:0007669"/>
    <property type="project" value="UniProtKB-EC"/>
</dbReference>
<dbReference type="InterPro" id="IPR028889">
    <property type="entry name" value="USP"/>
</dbReference>
<proteinExistence type="predicted"/>
<dbReference type="InterPro" id="IPR038765">
    <property type="entry name" value="Papain-like_cys_pep_sf"/>
</dbReference>
<evidence type="ECO:0000256" key="1">
    <source>
        <dbReference type="ARBA" id="ARBA00000707"/>
    </source>
</evidence>
<dbReference type="PROSITE" id="PS00973">
    <property type="entry name" value="USP_2"/>
    <property type="match status" value="1"/>
</dbReference>
<dbReference type="Proteomes" id="UP000663869">
    <property type="component" value="Unassembled WGS sequence"/>
</dbReference>
<dbReference type="Pfam" id="PF00443">
    <property type="entry name" value="UCH"/>
    <property type="match status" value="1"/>
</dbReference>
<dbReference type="PROSITE" id="PS50235">
    <property type="entry name" value="USP_3"/>
    <property type="match status" value="1"/>
</dbReference>